<evidence type="ECO:0000313" key="4">
    <source>
        <dbReference type="EMBL" id="OJA13862.1"/>
    </source>
</evidence>
<accession>A0A1J8PX36</accession>
<keyword evidence="5" id="KW-1185">Reference proteome</keyword>
<evidence type="ECO:0000256" key="2">
    <source>
        <dbReference type="SAM" id="MobiDB-lite"/>
    </source>
</evidence>
<feature type="coiled-coil region" evidence="1">
    <location>
        <begin position="14"/>
        <end position="62"/>
    </location>
</feature>
<keyword evidence="1" id="KW-0175">Coiled coil</keyword>
<proteinExistence type="predicted"/>
<evidence type="ECO:0000256" key="1">
    <source>
        <dbReference type="SAM" id="Coils"/>
    </source>
</evidence>
<name>A0A1J8PX36_9AGAM</name>
<evidence type="ECO:0000259" key="3">
    <source>
        <dbReference type="Pfam" id="PF20411"/>
    </source>
</evidence>
<feature type="region of interest" description="Disordered" evidence="2">
    <location>
        <begin position="438"/>
        <end position="476"/>
    </location>
</feature>
<evidence type="ECO:0000313" key="5">
    <source>
        <dbReference type="Proteomes" id="UP000183567"/>
    </source>
</evidence>
<dbReference type="InterPro" id="IPR046520">
    <property type="entry name" value="DUF6697"/>
</dbReference>
<gene>
    <name evidence="4" type="ORF">AZE42_08216</name>
</gene>
<dbReference type="STRING" id="180088.A0A1J8PX36"/>
<feature type="compositionally biased region" description="Polar residues" evidence="2">
    <location>
        <begin position="217"/>
        <end position="228"/>
    </location>
</feature>
<feature type="coiled-coil region" evidence="1">
    <location>
        <begin position="91"/>
        <end position="160"/>
    </location>
</feature>
<feature type="region of interest" description="Disordered" evidence="2">
    <location>
        <begin position="201"/>
        <end position="243"/>
    </location>
</feature>
<dbReference type="Pfam" id="PF20411">
    <property type="entry name" value="DUF6697"/>
    <property type="match status" value="1"/>
</dbReference>
<dbReference type="EMBL" id="LVVM01004001">
    <property type="protein sequence ID" value="OJA13862.1"/>
    <property type="molecule type" value="Genomic_DNA"/>
</dbReference>
<feature type="domain" description="DUF6697" evidence="3">
    <location>
        <begin position="294"/>
        <end position="431"/>
    </location>
</feature>
<reference evidence="4 5" key="1">
    <citation type="submission" date="2016-03" db="EMBL/GenBank/DDBJ databases">
        <title>Comparative genomics of the ectomycorrhizal sister species Rhizopogon vinicolor and Rhizopogon vesiculosus (Basidiomycota: Boletales) reveals a divergence of the mating type B locus.</title>
        <authorList>
            <person name="Mujic A.B."/>
            <person name="Kuo A."/>
            <person name="Tritt A."/>
            <person name="Lipzen A."/>
            <person name="Chen C."/>
            <person name="Johnson J."/>
            <person name="Sharma A."/>
            <person name="Barry K."/>
            <person name="Grigoriev I.V."/>
            <person name="Spatafora J.W."/>
        </authorList>
    </citation>
    <scope>NUCLEOTIDE SEQUENCE [LARGE SCALE GENOMIC DNA]</scope>
    <source>
        <strain evidence="4 5">AM-OR11-056</strain>
    </source>
</reference>
<comment type="caution">
    <text evidence="4">The sequence shown here is derived from an EMBL/GenBank/DDBJ whole genome shotgun (WGS) entry which is preliminary data.</text>
</comment>
<dbReference type="Proteomes" id="UP000183567">
    <property type="component" value="Unassembled WGS sequence"/>
</dbReference>
<organism evidence="4 5">
    <name type="scientific">Rhizopogon vesiculosus</name>
    <dbReference type="NCBI Taxonomy" id="180088"/>
    <lineage>
        <taxon>Eukaryota</taxon>
        <taxon>Fungi</taxon>
        <taxon>Dikarya</taxon>
        <taxon>Basidiomycota</taxon>
        <taxon>Agaricomycotina</taxon>
        <taxon>Agaricomycetes</taxon>
        <taxon>Agaricomycetidae</taxon>
        <taxon>Boletales</taxon>
        <taxon>Suillineae</taxon>
        <taxon>Rhizopogonaceae</taxon>
        <taxon>Rhizopogon</taxon>
    </lineage>
</organism>
<sequence length="476" mass="53665">MDRSQYLIDTLGQLVDAKKESQAVREQLVKLEDSCKSLVERVKVVEEDNVSLRKQLEQSTRLECQLEVTADELNRLKLSTQENDEQVQGETRRLRDTNSKLENQMTGLQAENTRIMNQSDALRLTVESSKRNAAALQQKVDQLEQSLRGAGEDKEKLMRELQASRVAAQIPCVKVGVNTDPLFNMRFPLFWNASGENECQAESVVEDSGPPAKATNHESSISKPNGTDLSVGRGASTTRPRAPRVTAKLEAVSNASDATTRIPAARMELFATVPCIVLDLSDNGRTCFSRPFLSQHLGDHCLSDYSCPTLWEHPWCPTGPGVAGYMFVGLGDDRKFVRPEIHNLFVGVAKAKYRLMGRYEAHRVEPLTIAEWKTLPEKVQSKYCETTQRKCKDSRSIEDINKAYESGELCVPCVKLTCLDFNENLYKSLIKAQKSYNSFSPQRSSQHEYSTRSPQKRRRIRHDSGSEYDVSMYISD</sequence>
<protein>
    <recommendedName>
        <fullName evidence="3">DUF6697 domain-containing protein</fullName>
    </recommendedName>
</protein>
<dbReference type="AlphaFoldDB" id="A0A1J8PX36"/>
<dbReference type="OrthoDB" id="2757553at2759"/>